<dbReference type="Proteomes" id="UP000289260">
    <property type="component" value="Chromosome"/>
</dbReference>
<proteinExistence type="predicted"/>
<dbReference type="Pfam" id="PF00117">
    <property type="entry name" value="GATase"/>
    <property type="match status" value="1"/>
</dbReference>
<dbReference type="OrthoDB" id="5196541at2"/>
<reference evidence="2 3" key="1">
    <citation type="submission" date="2019-02" db="EMBL/GenBank/DDBJ databases">
        <authorList>
            <person name="Sun L."/>
            <person name="Pan D."/>
            <person name="Wu X."/>
        </authorList>
    </citation>
    <scope>NUCLEOTIDE SEQUENCE [LARGE SCALE GENOMIC DNA]</scope>
    <source>
        <strain evidence="2 3">JW-1</strain>
    </source>
</reference>
<keyword evidence="3" id="KW-1185">Reference proteome</keyword>
<dbReference type="PANTHER" id="PTHR42695">
    <property type="entry name" value="GLUTAMINE AMIDOTRANSFERASE YLR126C-RELATED"/>
    <property type="match status" value="1"/>
</dbReference>
<protein>
    <submittedName>
        <fullName evidence="2">Type 1 glutamine amidotransferase</fullName>
    </submittedName>
</protein>
<keyword evidence="2" id="KW-0808">Transferase</keyword>
<dbReference type="GO" id="GO:0005829">
    <property type="term" value="C:cytosol"/>
    <property type="evidence" value="ECO:0007669"/>
    <property type="project" value="TreeGrafter"/>
</dbReference>
<evidence type="ECO:0000259" key="1">
    <source>
        <dbReference type="Pfam" id="PF00117"/>
    </source>
</evidence>
<sequence>MLVVEHQENAGIGLFGERIAAQGVVLETVGPDAGAEVPASLDGYDGLIVLGGSMGPTDDGDAPWLPATRRLLVEGVARGVPTLGICLGAQLLVTATGGRVREAVAGPEVGLHTVSFAADAAGDPLFDGLAASDAVAVQWHYLEAGELPAGARLLASSGPCRNQAFRIGEAAWGVQFHPEALGGTARDWVDEDRQGLVDLGLAEDAVVDEVLAAEPELRRVWGAVADRFAALAEAQVRATSAPASA</sequence>
<dbReference type="AlphaFoldDB" id="A0A4P6KJ82"/>
<organism evidence="2 3">
    <name type="scientific">Leucobacter triazinivorans</name>
    <dbReference type="NCBI Taxonomy" id="1784719"/>
    <lineage>
        <taxon>Bacteria</taxon>
        <taxon>Bacillati</taxon>
        <taxon>Actinomycetota</taxon>
        <taxon>Actinomycetes</taxon>
        <taxon>Micrococcales</taxon>
        <taxon>Microbacteriaceae</taxon>
        <taxon>Leucobacter</taxon>
    </lineage>
</organism>
<keyword evidence="2" id="KW-0315">Glutamine amidotransferase</keyword>
<dbReference type="EMBL" id="CP035806">
    <property type="protein sequence ID" value="QBE50171.1"/>
    <property type="molecule type" value="Genomic_DNA"/>
</dbReference>
<dbReference type="PROSITE" id="PS51273">
    <property type="entry name" value="GATASE_TYPE_1"/>
    <property type="match status" value="1"/>
</dbReference>
<dbReference type="CDD" id="cd01741">
    <property type="entry name" value="GATase1_1"/>
    <property type="match status" value="1"/>
</dbReference>
<dbReference type="Gene3D" id="3.40.50.880">
    <property type="match status" value="1"/>
</dbReference>
<evidence type="ECO:0000313" key="2">
    <source>
        <dbReference type="EMBL" id="QBE50171.1"/>
    </source>
</evidence>
<evidence type="ECO:0000313" key="3">
    <source>
        <dbReference type="Proteomes" id="UP000289260"/>
    </source>
</evidence>
<name>A0A4P6KJ82_9MICO</name>
<gene>
    <name evidence="2" type="ORF">EVS81_03495</name>
</gene>
<dbReference type="InterPro" id="IPR017926">
    <property type="entry name" value="GATASE"/>
</dbReference>
<accession>A0A4P6KJ82</accession>
<dbReference type="KEGG" id="ltr:EVS81_03495"/>
<feature type="domain" description="Glutamine amidotransferase" evidence="1">
    <location>
        <begin position="21"/>
        <end position="185"/>
    </location>
</feature>
<dbReference type="SUPFAM" id="SSF52317">
    <property type="entry name" value="Class I glutamine amidotransferase-like"/>
    <property type="match status" value="1"/>
</dbReference>
<dbReference type="GO" id="GO:0016740">
    <property type="term" value="F:transferase activity"/>
    <property type="evidence" value="ECO:0007669"/>
    <property type="project" value="UniProtKB-KW"/>
</dbReference>
<dbReference type="PANTHER" id="PTHR42695:SF5">
    <property type="entry name" value="GLUTAMINE AMIDOTRANSFERASE YLR126C-RELATED"/>
    <property type="match status" value="1"/>
</dbReference>
<dbReference type="InterPro" id="IPR029062">
    <property type="entry name" value="Class_I_gatase-like"/>
</dbReference>
<dbReference type="InterPro" id="IPR044992">
    <property type="entry name" value="ChyE-like"/>
</dbReference>